<dbReference type="EMBL" id="PGCI01000052">
    <property type="protein sequence ID" value="PLW45039.1"/>
    <property type="molecule type" value="Genomic_DNA"/>
</dbReference>
<feature type="chain" id="PRO_5014827438" evidence="2">
    <location>
        <begin position="32"/>
        <end position="758"/>
    </location>
</feature>
<comment type="caution">
    <text evidence="3">The sequence shown here is derived from an EMBL/GenBank/DDBJ whole genome shotgun (WGS) entry which is preliminary data.</text>
</comment>
<name>A0A2N5V4W4_9BASI</name>
<feature type="region of interest" description="Disordered" evidence="1">
    <location>
        <begin position="697"/>
        <end position="724"/>
    </location>
</feature>
<keyword evidence="2" id="KW-0732">Signal</keyword>
<reference evidence="3 4" key="1">
    <citation type="submission" date="2017-11" db="EMBL/GenBank/DDBJ databases">
        <title>De novo assembly and phasing of dikaryotic genomes from two isolates of Puccinia coronata f. sp. avenae, the causal agent of oat crown rust.</title>
        <authorList>
            <person name="Miller M.E."/>
            <person name="Zhang Y."/>
            <person name="Omidvar V."/>
            <person name="Sperschneider J."/>
            <person name="Schwessinger B."/>
            <person name="Raley C."/>
            <person name="Palmer J.M."/>
            <person name="Garnica D."/>
            <person name="Upadhyaya N."/>
            <person name="Rathjen J."/>
            <person name="Taylor J.M."/>
            <person name="Park R.F."/>
            <person name="Dodds P.N."/>
            <person name="Hirsch C.D."/>
            <person name="Kianian S.F."/>
            <person name="Figueroa M."/>
        </authorList>
    </citation>
    <scope>NUCLEOTIDE SEQUENCE [LARGE SCALE GENOMIC DNA]</scope>
    <source>
        <strain evidence="3">12SD80</strain>
    </source>
</reference>
<evidence type="ECO:0000256" key="2">
    <source>
        <dbReference type="SAM" id="SignalP"/>
    </source>
</evidence>
<dbReference type="Proteomes" id="UP000235392">
    <property type="component" value="Unassembled WGS sequence"/>
</dbReference>
<dbReference type="AlphaFoldDB" id="A0A2N5V4W4"/>
<feature type="signal peptide" evidence="2">
    <location>
        <begin position="1"/>
        <end position="31"/>
    </location>
</feature>
<feature type="compositionally biased region" description="Polar residues" evidence="1">
    <location>
        <begin position="315"/>
        <end position="324"/>
    </location>
</feature>
<gene>
    <name evidence="3" type="ORF">PCASD_06969</name>
</gene>
<feature type="compositionally biased region" description="Polar residues" evidence="1">
    <location>
        <begin position="240"/>
        <end position="254"/>
    </location>
</feature>
<feature type="compositionally biased region" description="Polar residues" evidence="1">
    <location>
        <begin position="267"/>
        <end position="279"/>
    </location>
</feature>
<evidence type="ECO:0000313" key="4">
    <source>
        <dbReference type="Proteomes" id="UP000235392"/>
    </source>
</evidence>
<feature type="compositionally biased region" description="Polar residues" evidence="1">
    <location>
        <begin position="198"/>
        <end position="210"/>
    </location>
</feature>
<feature type="region of interest" description="Disordered" evidence="1">
    <location>
        <begin position="152"/>
        <end position="359"/>
    </location>
</feature>
<evidence type="ECO:0000256" key="1">
    <source>
        <dbReference type="SAM" id="MobiDB-lite"/>
    </source>
</evidence>
<feature type="compositionally biased region" description="Low complexity" evidence="1">
    <location>
        <begin position="171"/>
        <end position="188"/>
    </location>
</feature>
<feature type="compositionally biased region" description="Polar residues" evidence="1">
    <location>
        <begin position="334"/>
        <end position="347"/>
    </location>
</feature>
<organism evidence="3 4">
    <name type="scientific">Puccinia coronata f. sp. avenae</name>
    <dbReference type="NCBI Taxonomy" id="200324"/>
    <lineage>
        <taxon>Eukaryota</taxon>
        <taxon>Fungi</taxon>
        <taxon>Dikarya</taxon>
        <taxon>Basidiomycota</taxon>
        <taxon>Pucciniomycotina</taxon>
        <taxon>Pucciniomycetes</taxon>
        <taxon>Pucciniales</taxon>
        <taxon>Pucciniaceae</taxon>
        <taxon>Puccinia</taxon>
    </lineage>
</organism>
<accession>A0A2N5V4W4</accession>
<feature type="compositionally biased region" description="Low complexity" evidence="1">
    <location>
        <begin position="305"/>
        <end position="314"/>
    </location>
</feature>
<protein>
    <submittedName>
        <fullName evidence="3">Uncharacterized protein</fullName>
    </submittedName>
</protein>
<proteinExistence type="predicted"/>
<sequence>MDLKNSGRSCLLASLLMVIGVVSQLPELSRAEHRGDVADAPIPDNGTDLLEDWYRDECARDKEIKATTASDQFIPACAVIHDPFTANNLLVSRPVAGPPPIPHEHPFHIAPENEIHDAHSQTDSPTGTEADSNALLEQGSDLWNTQIITDPAESHQRQSGPHHATSARAGAPETSASLPSTSPTTPAHARLHILAPPENSNTSPFKTLTQPEPRRPKIIVRLKLSDQPAGKRSGTRSGAPETSTTRGLPSSHRTPANARPHILAPPENSNTSPFKTLTQPEPRRPQMIVRLKLSDQAVGKRSRTRSSASETSTTGLPSSHTTPANARPHILSLPENSDASPFKTLTQPEPRRSEQPVRKRIRSRKLDQLFAQFCAKHSRANPLTEAALQQDMMKFDAALFVPLDPFSEVEKAEVKHLQDKINSLPRKLMILPEDDFFFLRLFFRYRDSGQHNPTELEAQYCQDPEKTSLTQAQSSNLATKGLAQDRPPEYTAAVRRMESILREFDETHIESWYQRWFMTTGVNLRINPKSRMFEHFRDERYQERLLPLYLLHVEMICSIVREESTTSKQIAEELIWAQRRFKSLTKASLDPDTIQDNPSFKQMAKTLPERHKDLENLRREPPETHGDEIATQLQTDALPTQADLAEDIQGSITTLRDPDRHLGTSYVGCASSGTGRYHNSDEEHSSRAVVSLPLQHKAHQESNHVGKPVSSSGGYNNDEELPPKAVPISLQNDVHHHSDHMGIKGFQQLRGCISLRQD</sequence>
<evidence type="ECO:0000313" key="3">
    <source>
        <dbReference type="EMBL" id="PLW45039.1"/>
    </source>
</evidence>